<dbReference type="Gene3D" id="3.90.320.10">
    <property type="match status" value="1"/>
</dbReference>
<evidence type="ECO:0000256" key="11">
    <source>
        <dbReference type="ARBA" id="ARBA00023235"/>
    </source>
</evidence>
<dbReference type="STRING" id="35755.UL82_09045"/>
<evidence type="ECO:0000256" key="7">
    <source>
        <dbReference type="ARBA" id="ARBA00022839"/>
    </source>
</evidence>
<evidence type="ECO:0000256" key="3">
    <source>
        <dbReference type="ARBA" id="ARBA00022741"/>
    </source>
</evidence>
<evidence type="ECO:0000256" key="6">
    <source>
        <dbReference type="ARBA" id="ARBA00022806"/>
    </source>
</evidence>
<keyword evidence="6 15" id="KW-0347">Helicase</keyword>
<dbReference type="GO" id="GO:0033202">
    <property type="term" value="C:DNA helicase complex"/>
    <property type="evidence" value="ECO:0007669"/>
    <property type="project" value="TreeGrafter"/>
</dbReference>
<dbReference type="EMBL" id="LR134377">
    <property type="protein sequence ID" value="VEH06299.1"/>
    <property type="molecule type" value="Genomic_DNA"/>
</dbReference>
<keyword evidence="8 15" id="KW-0067">ATP-binding</keyword>
<keyword evidence="5 15" id="KW-0378">Hydrolase</keyword>
<dbReference type="GO" id="GO:0000725">
    <property type="term" value="P:recombinational repair"/>
    <property type="evidence" value="ECO:0007669"/>
    <property type="project" value="TreeGrafter"/>
</dbReference>
<dbReference type="SUPFAM" id="SSF52980">
    <property type="entry name" value="Restriction endonuclease-like"/>
    <property type="match status" value="1"/>
</dbReference>
<dbReference type="Proteomes" id="UP000271380">
    <property type="component" value="Chromosome"/>
</dbReference>
<reference evidence="19 21" key="2">
    <citation type="submission" date="2018-12" db="EMBL/GenBank/DDBJ databases">
        <authorList>
            <consortium name="Pathogen Informatics"/>
        </authorList>
    </citation>
    <scope>NUCLEOTIDE SEQUENCE [LARGE SCALE GENOMIC DNA]</scope>
    <source>
        <strain evidence="19 21">NCTC949</strain>
    </source>
</reference>
<keyword evidence="10" id="KW-0234">DNA repair</keyword>
<dbReference type="Gene3D" id="1.10.10.160">
    <property type="match status" value="1"/>
</dbReference>
<dbReference type="Gene3D" id="1.10.486.10">
    <property type="entry name" value="PCRA, domain 4"/>
    <property type="match status" value="1"/>
</dbReference>
<dbReference type="InterPro" id="IPR038726">
    <property type="entry name" value="PDDEXK_AddAB-type"/>
</dbReference>
<evidence type="ECO:0000313" key="18">
    <source>
        <dbReference type="EMBL" id="AKE41953.1"/>
    </source>
</evidence>
<name>A0A0F6R302_9CORY</name>
<gene>
    <name evidence="19" type="primary">uvrD_1</name>
    <name evidence="19" type="ORF">NCTC949_01052</name>
    <name evidence="18" type="ORF">UL82_09045</name>
</gene>
<evidence type="ECO:0000256" key="8">
    <source>
        <dbReference type="ARBA" id="ARBA00022840"/>
    </source>
</evidence>
<evidence type="ECO:0000256" key="9">
    <source>
        <dbReference type="ARBA" id="ARBA00023125"/>
    </source>
</evidence>
<evidence type="ECO:0000256" key="2">
    <source>
        <dbReference type="ARBA" id="ARBA00022722"/>
    </source>
</evidence>
<dbReference type="SUPFAM" id="SSF52540">
    <property type="entry name" value="P-loop containing nucleoside triphosphate hydrolases"/>
    <property type="match status" value="1"/>
</dbReference>
<dbReference type="Proteomes" id="UP000033457">
    <property type="component" value="Chromosome"/>
</dbReference>
<dbReference type="GO" id="GO:0043138">
    <property type="term" value="F:3'-5' DNA helicase activity"/>
    <property type="evidence" value="ECO:0007669"/>
    <property type="project" value="UniProtKB-EC"/>
</dbReference>
<dbReference type="InterPro" id="IPR011335">
    <property type="entry name" value="Restrct_endonuc-II-like"/>
</dbReference>
<dbReference type="GO" id="GO:0004527">
    <property type="term" value="F:exonuclease activity"/>
    <property type="evidence" value="ECO:0007669"/>
    <property type="project" value="UniProtKB-KW"/>
</dbReference>
<keyword evidence="7" id="KW-0269">Exonuclease</keyword>
<evidence type="ECO:0000259" key="16">
    <source>
        <dbReference type="PROSITE" id="PS51198"/>
    </source>
</evidence>
<evidence type="ECO:0000256" key="15">
    <source>
        <dbReference type="PROSITE-ProRule" id="PRU00560"/>
    </source>
</evidence>
<dbReference type="InterPro" id="IPR011604">
    <property type="entry name" value="PDDEXK-like_dom_sf"/>
</dbReference>
<dbReference type="InterPro" id="IPR027417">
    <property type="entry name" value="P-loop_NTPase"/>
</dbReference>
<evidence type="ECO:0000313" key="21">
    <source>
        <dbReference type="Proteomes" id="UP000271380"/>
    </source>
</evidence>
<keyword evidence="9" id="KW-0238">DNA-binding</keyword>
<comment type="catalytic activity">
    <reaction evidence="12">
        <text>Couples ATP hydrolysis with the unwinding of duplex DNA by translocating in the 3'-5' direction.</text>
        <dbReference type="EC" id="5.6.2.4"/>
    </reaction>
</comment>
<dbReference type="InterPro" id="IPR014017">
    <property type="entry name" value="DNA_helicase_UvrD-like_C"/>
</dbReference>
<evidence type="ECO:0000256" key="12">
    <source>
        <dbReference type="ARBA" id="ARBA00034617"/>
    </source>
</evidence>
<dbReference type="KEGG" id="cku:UL82_09045"/>
<organism evidence="18 20">
    <name type="scientific">Corynebacterium kutscheri</name>
    <dbReference type="NCBI Taxonomy" id="35755"/>
    <lineage>
        <taxon>Bacteria</taxon>
        <taxon>Bacillati</taxon>
        <taxon>Actinomycetota</taxon>
        <taxon>Actinomycetes</taxon>
        <taxon>Mycobacteriales</taxon>
        <taxon>Corynebacteriaceae</taxon>
        <taxon>Corynebacterium</taxon>
    </lineage>
</organism>
<dbReference type="CDD" id="cd17932">
    <property type="entry name" value="DEXQc_UvrD"/>
    <property type="match status" value="1"/>
</dbReference>
<dbReference type="PROSITE" id="PS51198">
    <property type="entry name" value="UVRD_HELICASE_ATP_BIND"/>
    <property type="match status" value="1"/>
</dbReference>
<dbReference type="InterPro" id="IPR000212">
    <property type="entry name" value="DNA_helicase_UvrD/REP"/>
</dbReference>
<comment type="similarity">
    <text evidence="1">Belongs to the helicase family. UvrD subfamily.</text>
</comment>
<dbReference type="InterPro" id="IPR014016">
    <property type="entry name" value="UvrD-like_ATP-bd"/>
</dbReference>
<keyword evidence="3 15" id="KW-0547">Nucleotide-binding</keyword>
<reference evidence="18 20" key="1">
    <citation type="journal article" date="2015" name="Genome Announc.">
        <title>Complete Genome Sequence of Corynebacterium kutscheri DSM 20755, a Corynebacterial Type Strain with Remarkably Low G+C Content of Chromosomal DNA.</title>
        <authorList>
            <person name="Ruckert C."/>
            <person name="Albersmeier A."/>
            <person name="Winkler A."/>
            <person name="Tauch A."/>
        </authorList>
    </citation>
    <scope>NUCLEOTIDE SEQUENCE [LARGE SCALE GENOMIC DNA]</scope>
    <source>
        <strain evidence="18 20">DSM 20755</strain>
    </source>
</reference>
<evidence type="ECO:0000313" key="20">
    <source>
        <dbReference type="Proteomes" id="UP000033457"/>
    </source>
</evidence>
<dbReference type="Pfam" id="PF12705">
    <property type="entry name" value="PDDEXK_1"/>
    <property type="match status" value="1"/>
</dbReference>
<evidence type="ECO:0000256" key="10">
    <source>
        <dbReference type="ARBA" id="ARBA00023204"/>
    </source>
</evidence>
<keyword evidence="4" id="KW-0227">DNA damage</keyword>
<dbReference type="Pfam" id="PF00580">
    <property type="entry name" value="UvrD-helicase"/>
    <property type="match status" value="1"/>
</dbReference>
<proteinExistence type="inferred from homology"/>
<evidence type="ECO:0000256" key="4">
    <source>
        <dbReference type="ARBA" id="ARBA00022763"/>
    </source>
</evidence>
<feature type="domain" description="UvrD-like helicase ATP-binding" evidence="16">
    <location>
        <begin position="22"/>
        <end position="355"/>
    </location>
</feature>
<keyword evidence="20" id="KW-1185">Reference proteome</keyword>
<dbReference type="RefSeq" id="WP_046440482.1">
    <property type="nucleotide sequence ID" value="NZ_CP011312.1"/>
</dbReference>
<evidence type="ECO:0000256" key="13">
    <source>
        <dbReference type="ARBA" id="ARBA00034808"/>
    </source>
</evidence>
<dbReference type="Gene3D" id="3.40.50.300">
    <property type="entry name" value="P-loop containing nucleotide triphosphate hydrolases"/>
    <property type="match status" value="3"/>
</dbReference>
<dbReference type="AlphaFoldDB" id="A0A0F6R302"/>
<dbReference type="HOGENOM" id="CLU_003630_1_1_11"/>
<keyword evidence="2" id="KW-0540">Nuclease</keyword>
<feature type="binding site" evidence="15">
    <location>
        <begin position="43"/>
        <end position="50"/>
    </location>
    <ligand>
        <name>ATP</name>
        <dbReference type="ChEBI" id="CHEBI:30616"/>
    </ligand>
</feature>
<dbReference type="PANTHER" id="PTHR11070">
    <property type="entry name" value="UVRD / RECB / PCRA DNA HELICASE FAMILY MEMBER"/>
    <property type="match status" value="1"/>
</dbReference>
<evidence type="ECO:0000256" key="14">
    <source>
        <dbReference type="ARBA" id="ARBA00048988"/>
    </source>
</evidence>
<dbReference type="OrthoDB" id="4812256at2"/>
<dbReference type="PROSITE" id="PS51217">
    <property type="entry name" value="UVRD_HELICASE_CTER"/>
    <property type="match status" value="1"/>
</dbReference>
<sequence length="1089" mass="120836">MKINNQELIGAVELSQLVGMKFPPTQQQSQIIEHGLAPLLVVAGAGAGKTETMASRVVWLVANRLVDPEQVLGLTFTNKAARQLDQRIRSRLHQLALSPDIARIDPDHSLRDKIATTSPTVKTYDSYAGSLVSEYGLLLPVEPSSRLITQTELFQIAYHVVESYQGQLPTSNSVATVTRRLLHLVSEMDNHMVDAAEIIEETKPVLSLVEELSEEAKRPPKYLADLAAVQKLRLALLPLVEKLKATLAEKRLITFGEQMSLAARLASQREAVATSQRQRFKVIMLDEYQDTGHAQRILLKSLFAGQAVTAVGDPMQSIYGWRGATAANLERFVVDFADGKTLADKKELTTSWRNPDIVLELANSVSASLLERGNAPRTVSPLSSRAGAPVGEVQLGFFDTRFTERAFVADYLQKQYENRQQRFYDRGEQFTAAVLVRKNEHTALIAQELADRGVPFEVVGLSGLLNIAEVADLIALATILLRPQDNTAAMRIISGPLVGLGIGDIEALAARARNLAAHAQVNKSSDYSEDPKEKLQQIIDEISPTIPEAVVGLGDAIADLGEADRFSVEGYRRLTQLSAQLRMLRNRSLRHSLPDLFADIEKTFNIRTEVLVRQDPHADGAAGTAHLDRFAQEVANFAKLPGAHLGAFLDYCALAKDEESGLEPGEVHVSADRVQILTAHKAKGLEWKIVALLHTDTQTYKAKAETWLTKEQHVPSTLRGDVAEQDNVTGAPILDLSDIEKPVDLKKAMDAHKAEFRQGQEEENARLFYVAMTRSEHDLLITGALASGTGKASLDNPYPYFQQLVDIRGDLVVQWCKQPELTGDTEFELPQPPAEYFPRHFEVLGQEAVYQALDSLPELNTDGDLFELWEQETTALIEEYKALAAPVVEVTLTTELTATDIVALSRDPEQFARRLRRPIPFKPNSYAKRGTEFHQWLEDRFGRASLLDESELPGSGEEKVANVEALKEAFLSSEWAHRTPMYVEQPFEVSVGSHIIRGRMDAIFQQPDGSWFIVDWKTGHRPTAQELRSNRVQLAVYRVAWAKLQGIDPDLVGAAFYYVGDKYLLAPQDLPDEKELARLVESASENVDS</sequence>
<keyword evidence="11" id="KW-0413">Isomerase</keyword>
<evidence type="ECO:0000256" key="1">
    <source>
        <dbReference type="ARBA" id="ARBA00009922"/>
    </source>
</evidence>
<dbReference type="InterPro" id="IPR013986">
    <property type="entry name" value="DExx_box_DNA_helicase_dom_sf"/>
</dbReference>
<dbReference type="EMBL" id="CP011312">
    <property type="protein sequence ID" value="AKE41953.1"/>
    <property type="molecule type" value="Genomic_DNA"/>
</dbReference>
<evidence type="ECO:0000259" key="17">
    <source>
        <dbReference type="PROSITE" id="PS51217"/>
    </source>
</evidence>
<protein>
    <recommendedName>
        <fullName evidence="13">DNA 3'-5' helicase</fullName>
        <ecNumber evidence="13">5.6.2.4</ecNumber>
    </recommendedName>
</protein>
<accession>A0A0F6R302</accession>
<dbReference type="GO" id="GO:0003677">
    <property type="term" value="F:DNA binding"/>
    <property type="evidence" value="ECO:0007669"/>
    <property type="project" value="UniProtKB-KW"/>
</dbReference>
<evidence type="ECO:0000313" key="19">
    <source>
        <dbReference type="EMBL" id="VEH06299.1"/>
    </source>
</evidence>
<dbReference type="Pfam" id="PF13361">
    <property type="entry name" value="UvrD_C"/>
    <property type="match status" value="1"/>
</dbReference>
<dbReference type="PANTHER" id="PTHR11070:SF55">
    <property type="entry name" value="DNA 3'-5' HELICASE"/>
    <property type="match status" value="1"/>
</dbReference>
<dbReference type="GO" id="GO:0005524">
    <property type="term" value="F:ATP binding"/>
    <property type="evidence" value="ECO:0007669"/>
    <property type="project" value="UniProtKB-UniRule"/>
</dbReference>
<feature type="domain" description="UvrD-like helicase C-terminal" evidence="17">
    <location>
        <begin position="361"/>
        <end position="684"/>
    </location>
</feature>
<dbReference type="GO" id="GO:0005829">
    <property type="term" value="C:cytosol"/>
    <property type="evidence" value="ECO:0007669"/>
    <property type="project" value="TreeGrafter"/>
</dbReference>
<comment type="catalytic activity">
    <reaction evidence="14">
        <text>ATP + H2O = ADP + phosphate + H(+)</text>
        <dbReference type="Rhea" id="RHEA:13065"/>
        <dbReference type="ChEBI" id="CHEBI:15377"/>
        <dbReference type="ChEBI" id="CHEBI:15378"/>
        <dbReference type="ChEBI" id="CHEBI:30616"/>
        <dbReference type="ChEBI" id="CHEBI:43474"/>
        <dbReference type="ChEBI" id="CHEBI:456216"/>
        <dbReference type="EC" id="5.6.2.4"/>
    </reaction>
</comment>
<dbReference type="EC" id="5.6.2.4" evidence="13"/>
<evidence type="ECO:0000256" key="5">
    <source>
        <dbReference type="ARBA" id="ARBA00022801"/>
    </source>
</evidence>